<dbReference type="KEGG" id="soa:G3M56_013505"/>
<organism evidence="5 6">
    <name type="scientific">Sulfuriroseicoccus oceanibius</name>
    <dbReference type="NCBI Taxonomy" id="2707525"/>
    <lineage>
        <taxon>Bacteria</taxon>
        <taxon>Pseudomonadati</taxon>
        <taxon>Verrucomicrobiota</taxon>
        <taxon>Verrucomicrobiia</taxon>
        <taxon>Verrucomicrobiales</taxon>
        <taxon>Verrucomicrobiaceae</taxon>
        <taxon>Sulfuriroseicoccus</taxon>
    </lineage>
</organism>
<dbReference type="SMART" id="SM00363">
    <property type="entry name" value="S4"/>
    <property type="match status" value="1"/>
</dbReference>
<dbReference type="PIRSF" id="PIRSF005578">
    <property type="entry name" value="TlyA"/>
    <property type="match status" value="1"/>
</dbReference>
<dbReference type="RefSeq" id="WP_164364693.1">
    <property type="nucleotide sequence ID" value="NZ_CP066776.1"/>
</dbReference>
<dbReference type="InterPro" id="IPR029063">
    <property type="entry name" value="SAM-dependent_MTases_sf"/>
</dbReference>
<feature type="domain" description="RNA-binding S4" evidence="4">
    <location>
        <begin position="6"/>
        <end position="70"/>
    </location>
</feature>
<keyword evidence="5" id="KW-0808">Transferase</keyword>
<evidence type="ECO:0000313" key="6">
    <source>
        <dbReference type="Proteomes" id="UP000475117"/>
    </source>
</evidence>
<proteinExistence type="inferred from homology"/>
<evidence type="ECO:0000256" key="2">
    <source>
        <dbReference type="ARBA" id="ARBA00029460"/>
    </source>
</evidence>
<dbReference type="NCBIfam" id="TIGR00478">
    <property type="entry name" value="tly"/>
    <property type="match status" value="1"/>
</dbReference>
<accession>A0A6B3L924</accession>
<evidence type="ECO:0000256" key="1">
    <source>
        <dbReference type="ARBA" id="ARBA00022884"/>
    </source>
</evidence>
<dbReference type="InterPro" id="IPR047048">
    <property type="entry name" value="TlyA"/>
</dbReference>
<keyword evidence="5" id="KW-0489">Methyltransferase</keyword>
<dbReference type="Gene3D" id="3.10.290.10">
    <property type="entry name" value="RNA-binding S4 domain"/>
    <property type="match status" value="1"/>
</dbReference>
<sequence length="243" mass="26560">MAAKAERLDVSLVNRGLCDSREQARRLILAGEVRVNDQLVDKAARKVGESDRVEVKEKPKYVSRGGLKLEGALKEFGVDPSGLVCADIGASTGGFTDCLLQSGAAKVYCFDVGTNQLVYRIRQDERVVAREKFNARYLTPEDVGEPVDLAVMDLSFISLTKVLPAVFSVLGDGGAVVCLIKPQFELDRDEIGKGGIVRDEALRAKAVDKIRRFVSDQGREWKGVVESPITGTDGNQEYLAWIV</sequence>
<keyword evidence="1 3" id="KW-0694">RNA-binding</keyword>
<dbReference type="PANTHER" id="PTHR32319">
    <property type="entry name" value="BACTERIAL HEMOLYSIN-LIKE PROTEIN"/>
    <property type="match status" value="1"/>
</dbReference>
<dbReference type="CDD" id="cd02440">
    <property type="entry name" value="AdoMet_MTases"/>
    <property type="match status" value="1"/>
</dbReference>
<dbReference type="Pfam" id="PF01479">
    <property type="entry name" value="S4"/>
    <property type="match status" value="1"/>
</dbReference>
<dbReference type="InterPro" id="IPR002942">
    <property type="entry name" value="S4_RNA-bd"/>
</dbReference>
<dbReference type="GO" id="GO:0008168">
    <property type="term" value="F:methyltransferase activity"/>
    <property type="evidence" value="ECO:0007669"/>
    <property type="project" value="UniProtKB-KW"/>
</dbReference>
<evidence type="ECO:0000259" key="4">
    <source>
        <dbReference type="SMART" id="SM00363"/>
    </source>
</evidence>
<gene>
    <name evidence="5" type="ORF">G3M56_013505</name>
</gene>
<dbReference type="SUPFAM" id="SSF53335">
    <property type="entry name" value="S-adenosyl-L-methionine-dependent methyltransferases"/>
    <property type="match status" value="1"/>
</dbReference>
<dbReference type="EMBL" id="CP066776">
    <property type="protein sequence ID" value="QQL44874.1"/>
    <property type="molecule type" value="Genomic_DNA"/>
</dbReference>
<dbReference type="InterPro" id="IPR036986">
    <property type="entry name" value="S4_RNA-bd_sf"/>
</dbReference>
<dbReference type="PROSITE" id="PS50889">
    <property type="entry name" value="S4"/>
    <property type="match status" value="1"/>
</dbReference>
<dbReference type="GO" id="GO:0003723">
    <property type="term" value="F:RNA binding"/>
    <property type="evidence" value="ECO:0007669"/>
    <property type="project" value="UniProtKB-KW"/>
</dbReference>
<dbReference type="Proteomes" id="UP000475117">
    <property type="component" value="Chromosome"/>
</dbReference>
<name>A0A6B3L924_9BACT</name>
<dbReference type="SUPFAM" id="SSF55174">
    <property type="entry name" value="Alpha-L RNA-binding motif"/>
    <property type="match status" value="1"/>
</dbReference>
<dbReference type="PANTHER" id="PTHR32319:SF0">
    <property type="entry name" value="BACTERIAL HEMOLYSIN-LIKE PROTEIN"/>
    <property type="match status" value="1"/>
</dbReference>
<protein>
    <submittedName>
        <fullName evidence="5">TlyA family RNA methyltransferase</fullName>
    </submittedName>
</protein>
<dbReference type="Pfam" id="PF01728">
    <property type="entry name" value="FtsJ"/>
    <property type="match status" value="1"/>
</dbReference>
<evidence type="ECO:0000313" key="5">
    <source>
        <dbReference type="EMBL" id="QQL44874.1"/>
    </source>
</evidence>
<dbReference type="Gene3D" id="3.40.50.150">
    <property type="entry name" value="Vaccinia Virus protein VP39"/>
    <property type="match status" value="1"/>
</dbReference>
<dbReference type="AlphaFoldDB" id="A0A6B3L924"/>
<reference evidence="5 6" key="1">
    <citation type="submission" date="2020-12" db="EMBL/GenBank/DDBJ databases">
        <title>Sulforoseuscoccus oceanibium gen. nov., sp. nov., a representative of the phylum Verrucomicrobia with special cytoplasmic membrane, and proposal of Sulforoseuscoccusaceae fam. nov.</title>
        <authorList>
            <person name="Xi F."/>
        </authorList>
    </citation>
    <scope>NUCLEOTIDE SEQUENCE [LARGE SCALE GENOMIC DNA]</scope>
    <source>
        <strain evidence="5 6">T37</strain>
    </source>
</reference>
<dbReference type="CDD" id="cd00165">
    <property type="entry name" value="S4"/>
    <property type="match status" value="1"/>
</dbReference>
<dbReference type="GO" id="GO:0032259">
    <property type="term" value="P:methylation"/>
    <property type="evidence" value="ECO:0007669"/>
    <property type="project" value="UniProtKB-KW"/>
</dbReference>
<keyword evidence="6" id="KW-1185">Reference proteome</keyword>
<evidence type="ECO:0000256" key="3">
    <source>
        <dbReference type="PROSITE-ProRule" id="PRU00182"/>
    </source>
</evidence>
<dbReference type="InterPro" id="IPR004538">
    <property type="entry name" value="Hemolysin_A/TlyA"/>
</dbReference>
<comment type="similarity">
    <text evidence="2">Belongs to the TlyA family.</text>
</comment>
<dbReference type="InterPro" id="IPR002877">
    <property type="entry name" value="RNA_MeTrfase_FtsJ_dom"/>
</dbReference>